<feature type="region of interest" description="Disordered" evidence="1">
    <location>
        <begin position="187"/>
        <end position="271"/>
    </location>
</feature>
<feature type="compositionally biased region" description="Basic residues" evidence="1">
    <location>
        <begin position="229"/>
        <end position="242"/>
    </location>
</feature>
<accession>A0AAW0CJ17</accession>
<proteinExistence type="predicted"/>
<gene>
    <name evidence="2" type="ORF">VNI00_010555</name>
</gene>
<comment type="caution">
    <text evidence="2">The sequence shown here is derived from an EMBL/GenBank/DDBJ whole genome shotgun (WGS) entry which is preliminary data.</text>
</comment>
<protein>
    <submittedName>
        <fullName evidence="2">Uncharacterized protein</fullName>
    </submittedName>
</protein>
<evidence type="ECO:0000256" key="1">
    <source>
        <dbReference type="SAM" id="MobiDB-lite"/>
    </source>
</evidence>
<keyword evidence="3" id="KW-1185">Reference proteome</keyword>
<dbReference type="Proteomes" id="UP001383192">
    <property type="component" value="Unassembled WGS sequence"/>
</dbReference>
<evidence type="ECO:0000313" key="2">
    <source>
        <dbReference type="EMBL" id="KAK7038671.1"/>
    </source>
</evidence>
<dbReference type="EMBL" id="JAYKXP010000043">
    <property type="protein sequence ID" value="KAK7038671.1"/>
    <property type="molecule type" value="Genomic_DNA"/>
</dbReference>
<evidence type="ECO:0000313" key="3">
    <source>
        <dbReference type="Proteomes" id="UP001383192"/>
    </source>
</evidence>
<reference evidence="2 3" key="1">
    <citation type="submission" date="2024-01" db="EMBL/GenBank/DDBJ databases">
        <title>A draft genome for a cacao thread blight-causing isolate of Paramarasmius palmivorus.</title>
        <authorList>
            <person name="Baruah I.K."/>
            <person name="Bukari Y."/>
            <person name="Amoako-Attah I."/>
            <person name="Meinhardt L.W."/>
            <person name="Bailey B.A."/>
            <person name="Cohen S.P."/>
        </authorList>
    </citation>
    <scope>NUCLEOTIDE SEQUENCE [LARGE SCALE GENOMIC DNA]</scope>
    <source>
        <strain evidence="2 3">GH-12</strain>
    </source>
</reference>
<feature type="compositionally biased region" description="Basic residues" evidence="1">
    <location>
        <begin position="255"/>
        <end position="264"/>
    </location>
</feature>
<organism evidence="2 3">
    <name type="scientific">Paramarasmius palmivorus</name>
    <dbReference type="NCBI Taxonomy" id="297713"/>
    <lineage>
        <taxon>Eukaryota</taxon>
        <taxon>Fungi</taxon>
        <taxon>Dikarya</taxon>
        <taxon>Basidiomycota</taxon>
        <taxon>Agaricomycotina</taxon>
        <taxon>Agaricomycetes</taxon>
        <taxon>Agaricomycetidae</taxon>
        <taxon>Agaricales</taxon>
        <taxon>Marasmiineae</taxon>
        <taxon>Marasmiaceae</taxon>
        <taxon>Paramarasmius</taxon>
    </lineage>
</organism>
<dbReference type="AlphaFoldDB" id="A0AAW0CJ17"/>
<name>A0AAW0CJ17_9AGAR</name>
<sequence length="271" mass="31240">MDNGLVRFTATKVNELEEIYLEHGLPELDKSWLAQAYHLFGQLQIHPDEWKDYAMLSDFNMLLTRSSPPEELNVPPEVYLFILPIPQPSDDEGIWRSWVEGEKYFWSFDPFGREKISDFELATSGIPSFTSTINAIGRTWSPSDYDIIRKLQVFKGFDPTTTDLAVATGCPILEVIDDDDRFEDFEEPSFDMLPPRRSTVKHPSRASTSWSNRKSRTKNVGAADAKIMKSSRRVRTSSKQRVKSQTTGSWSRAERLRKQRRSIKNLKDRGQ</sequence>